<comment type="subcellular location">
    <subcellularLocation>
        <location evidence="1">Cytoplasm</location>
    </subcellularLocation>
</comment>
<accession>A0A212LQK3</accession>
<dbReference type="PANTHER" id="PTHR32294:SF0">
    <property type="entry name" value="DNA POLYMERASE III SUBUNIT ALPHA"/>
    <property type="match status" value="1"/>
</dbReference>
<dbReference type="InterPro" id="IPR016195">
    <property type="entry name" value="Pol/histidinol_Pase-like"/>
</dbReference>
<dbReference type="Pfam" id="PF07733">
    <property type="entry name" value="DNA_pol3_alpha"/>
    <property type="match status" value="1"/>
</dbReference>
<dbReference type="InterPro" id="IPR004365">
    <property type="entry name" value="NA-bd_OB_tRNA"/>
</dbReference>
<dbReference type="GO" id="GO:0003676">
    <property type="term" value="F:nucleic acid binding"/>
    <property type="evidence" value="ECO:0007669"/>
    <property type="project" value="InterPro"/>
</dbReference>
<dbReference type="CDD" id="cd12113">
    <property type="entry name" value="PHP_PolIIIA_DnaE3"/>
    <property type="match status" value="1"/>
</dbReference>
<gene>
    <name evidence="12" type="primary">dnaE</name>
    <name evidence="12" type="ORF">KL86SPO_30111</name>
</gene>
<dbReference type="GO" id="GO:0003887">
    <property type="term" value="F:DNA-directed DNA polymerase activity"/>
    <property type="evidence" value="ECO:0007669"/>
    <property type="project" value="UniProtKB-KW"/>
</dbReference>
<dbReference type="InterPro" id="IPR029460">
    <property type="entry name" value="DNAPol_HHH"/>
</dbReference>
<evidence type="ECO:0000256" key="7">
    <source>
        <dbReference type="ARBA" id="ARBA00022705"/>
    </source>
</evidence>
<dbReference type="Gene3D" id="3.20.20.140">
    <property type="entry name" value="Metal-dependent hydrolases"/>
    <property type="match status" value="1"/>
</dbReference>
<keyword evidence="8" id="KW-0239">DNA-directed DNA polymerase</keyword>
<comment type="function">
    <text evidence="9">DNA polymerase III is a complex, multichain enzyme responsible for most of the replicative synthesis in bacteria. This DNA polymerase also exhibits 3' to 5' exonuclease activity. The alpha chain is the DNA polymerase.</text>
</comment>
<evidence type="ECO:0000256" key="1">
    <source>
        <dbReference type="ARBA" id="ARBA00004496"/>
    </source>
</evidence>
<evidence type="ECO:0000256" key="5">
    <source>
        <dbReference type="ARBA" id="ARBA00022679"/>
    </source>
</evidence>
<dbReference type="InterPro" id="IPR004013">
    <property type="entry name" value="PHP_dom"/>
</dbReference>
<organism evidence="12">
    <name type="scientific">uncultured Sporomusa sp</name>
    <dbReference type="NCBI Taxonomy" id="307249"/>
    <lineage>
        <taxon>Bacteria</taxon>
        <taxon>Bacillati</taxon>
        <taxon>Bacillota</taxon>
        <taxon>Negativicutes</taxon>
        <taxon>Selenomonadales</taxon>
        <taxon>Sporomusaceae</taxon>
        <taxon>Sporomusa</taxon>
        <taxon>environmental samples</taxon>
    </lineage>
</organism>
<sequence length="1153" mass="127343">MMITGMMRNLMNTDKTYNTGVSFVHLHNHTEYSLLDGAARIEDMVRRAKELGMPAVAMTDHGTMYGTIDFYKQAKKHGIKAIIGCEVYVAPRSRFDKAAVEGESYYHLVLLAASEQGYRNLIELVSRGYSEGFYYKPRIDREILRSYSEGLIGLSACIAGEIPAAILRGDLAGAEALAAEYKEIFGQDNFFIELQDHGMSEEKQANQHLVKLAAKLELGLVATNDAHYINKEDAECHDVLLCIQTGKTVDEPGRMRFPSDDFYLKSPAEMAELFAGYPEALSNTLKIAERCNVTFDFDRLYLPDFPTPDGINDDDYLTQLCREAVCRRYPQATPAVEERLVYELGVIKKMGYSSYFLIVWDFVNYSRSQSIPVGPGRGSAAGSIVAYLLGITNIDPLKYGLLFERFLNPERVSMPDIDIDFCYERRSKIIEYVVARYGSDRVAQIITFGTMAARAAIRDVGRALNLPYGEVDRIAKLVPAELGITLKKALTANRELKDLYDSEETVKKLVDLAMAVEGLPRHASTHAAGLVIAKEPLTHFAPLQLSSEGFLTTQFDKDRIEEIGLLKMDLLGLRTLTVIGDAIALIRENRGQELDIETIPLEDAKTCAMLAVGDTSGVFQMESSGMTNLVKDLRPERFDDLIPLVALYRPGPLGSGMVSDFIDGRHGKKVVTYLHPLLEPILEDTFGVILYQEQVMQIASTLAGFTLGQADLLRRAMGKKKHEVLDAQRENFLQGAAERGIDAKLAHDVFELMTHFADYGFNKSHSAAYALVAYQTAYLKAHYPQEFYAALLTSVMGTNDKVGYYIEECRRRGIAVLPPDINASGSSFSVDGEAIRFGLAGVKNAGGNALESIIKARQKGGKFTSLVDFCSRVDMRLVNKRVIESLIKCGAFDSLNARRSQLLHVLEQAVEVAACRQKDAASGQLGLFGDDTLECVNDVSLPDIPEMPQEQILALEKEITGFYVTGHPLDKYRAKLETLPALGTLAEGQYTDGQPIRVGGLIASAKRINTKNGSMMCFISLEDFSGQVEVIVFPKVFEKTGRLLAPDLPVLVSGRLNIHEEGAKVMADNISLLENAGAEVRITLRQEQETPVILAKLQEVLTKYNGQAAVYLHLTGSSRTRVIKTEKKYWIEPTPAAVAAIEGLLGKGTVTTA</sequence>
<dbReference type="InterPro" id="IPR011708">
    <property type="entry name" value="DNA_pol3_alpha_NTPase_dom"/>
</dbReference>
<evidence type="ECO:0000259" key="11">
    <source>
        <dbReference type="SMART" id="SM00481"/>
    </source>
</evidence>
<feature type="domain" description="Polymerase/histidinol phosphatase N-terminal" evidence="11">
    <location>
        <begin position="24"/>
        <end position="91"/>
    </location>
</feature>
<dbReference type="CDD" id="cd04485">
    <property type="entry name" value="DnaE_OBF"/>
    <property type="match status" value="1"/>
</dbReference>
<dbReference type="InterPro" id="IPR041931">
    <property type="entry name" value="DNA_pol3_alpha_thumb_dom"/>
</dbReference>
<dbReference type="EMBL" id="FMJE01000003">
    <property type="protein sequence ID" value="SCM79823.1"/>
    <property type="molecule type" value="Genomic_DNA"/>
</dbReference>
<dbReference type="NCBIfam" id="TIGR00594">
    <property type="entry name" value="polc"/>
    <property type="match status" value="1"/>
</dbReference>
<evidence type="ECO:0000256" key="3">
    <source>
        <dbReference type="ARBA" id="ARBA00012417"/>
    </source>
</evidence>
<comment type="catalytic activity">
    <reaction evidence="10">
        <text>DNA(n) + a 2'-deoxyribonucleoside 5'-triphosphate = DNA(n+1) + diphosphate</text>
        <dbReference type="Rhea" id="RHEA:22508"/>
        <dbReference type="Rhea" id="RHEA-COMP:17339"/>
        <dbReference type="Rhea" id="RHEA-COMP:17340"/>
        <dbReference type="ChEBI" id="CHEBI:33019"/>
        <dbReference type="ChEBI" id="CHEBI:61560"/>
        <dbReference type="ChEBI" id="CHEBI:173112"/>
        <dbReference type="EC" id="2.7.7.7"/>
    </reaction>
</comment>
<dbReference type="Pfam" id="PF14579">
    <property type="entry name" value="HHH_6"/>
    <property type="match status" value="1"/>
</dbReference>
<dbReference type="Gene3D" id="1.10.150.870">
    <property type="match status" value="1"/>
</dbReference>
<dbReference type="PANTHER" id="PTHR32294">
    <property type="entry name" value="DNA POLYMERASE III SUBUNIT ALPHA"/>
    <property type="match status" value="1"/>
</dbReference>
<dbReference type="Pfam" id="PF01336">
    <property type="entry name" value="tRNA_anti-codon"/>
    <property type="match status" value="1"/>
</dbReference>
<dbReference type="NCBIfam" id="NF004226">
    <property type="entry name" value="PRK05673.1"/>
    <property type="match status" value="1"/>
</dbReference>
<dbReference type="SMART" id="SM00481">
    <property type="entry name" value="POLIIIAc"/>
    <property type="match status" value="1"/>
</dbReference>
<evidence type="ECO:0000256" key="10">
    <source>
        <dbReference type="ARBA" id="ARBA00049244"/>
    </source>
</evidence>
<dbReference type="Pfam" id="PF17657">
    <property type="entry name" value="DNA_pol3_finger"/>
    <property type="match status" value="1"/>
</dbReference>
<evidence type="ECO:0000256" key="4">
    <source>
        <dbReference type="ARBA" id="ARBA00019114"/>
    </source>
</evidence>
<dbReference type="InterPro" id="IPR003141">
    <property type="entry name" value="Pol/His_phosphatase_N"/>
</dbReference>
<keyword evidence="7" id="KW-0235">DNA replication</keyword>
<protein>
    <recommendedName>
        <fullName evidence="4">DNA polymerase III subunit alpha</fullName>
        <ecNumber evidence="3">2.7.7.7</ecNumber>
    </recommendedName>
</protein>
<evidence type="ECO:0000256" key="2">
    <source>
        <dbReference type="ARBA" id="ARBA00009496"/>
    </source>
</evidence>
<keyword evidence="6 12" id="KW-0548">Nucleotidyltransferase</keyword>
<keyword evidence="5 12" id="KW-0808">Transferase</keyword>
<dbReference type="NCBIfam" id="NF005298">
    <property type="entry name" value="PRK06826.1"/>
    <property type="match status" value="1"/>
</dbReference>
<dbReference type="InterPro" id="IPR004805">
    <property type="entry name" value="DnaE2/DnaE/PolC"/>
</dbReference>
<evidence type="ECO:0000256" key="8">
    <source>
        <dbReference type="ARBA" id="ARBA00022932"/>
    </source>
</evidence>
<evidence type="ECO:0000256" key="6">
    <source>
        <dbReference type="ARBA" id="ARBA00022695"/>
    </source>
</evidence>
<dbReference type="SUPFAM" id="SSF89550">
    <property type="entry name" value="PHP domain-like"/>
    <property type="match status" value="1"/>
</dbReference>
<dbReference type="GO" id="GO:0005737">
    <property type="term" value="C:cytoplasm"/>
    <property type="evidence" value="ECO:0007669"/>
    <property type="project" value="UniProtKB-SubCell"/>
</dbReference>
<dbReference type="EC" id="2.7.7.7" evidence="3"/>
<dbReference type="GO" id="GO:0008408">
    <property type="term" value="F:3'-5' exonuclease activity"/>
    <property type="evidence" value="ECO:0007669"/>
    <property type="project" value="InterPro"/>
</dbReference>
<proteinExistence type="inferred from homology"/>
<comment type="similarity">
    <text evidence="2">Belongs to the DNA polymerase type-C family. DnaE subfamily.</text>
</comment>
<evidence type="ECO:0000313" key="12">
    <source>
        <dbReference type="EMBL" id="SCM79823.1"/>
    </source>
</evidence>
<dbReference type="Gene3D" id="1.10.10.1600">
    <property type="entry name" value="Bacterial DNA polymerase III alpha subunit, thumb domain"/>
    <property type="match status" value="1"/>
</dbReference>
<reference evidence="12" key="1">
    <citation type="submission" date="2016-08" db="EMBL/GenBank/DDBJ databases">
        <authorList>
            <person name="Seilhamer J.J."/>
        </authorList>
    </citation>
    <scope>NUCLEOTIDE SEQUENCE</scope>
    <source>
        <strain evidence="12">86</strain>
    </source>
</reference>
<dbReference type="InterPro" id="IPR040982">
    <property type="entry name" value="DNA_pol3_finger"/>
</dbReference>
<dbReference type="AlphaFoldDB" id="A0A212LQK3"/>
<dbReference type="GO" id="GO:0006260">
    <property type="term" value="P:DNA replication"/>
    <property type="evidence" value="ECO:0007669"/>
    <property type="project" value="UniProtKB-KW"/>
</dbReference>
<name>A0A212LQK3_9FIRM</name>
<evidence type="ECO:0000256" key="9">
    <source>
        <dbReference type="ARBA" id="ARBA00025611"/>
    </source>
</evidence>
<dbReference type="Pfam" id="PF02811">
    <property type="entry name" value="PHP"/>
    <property type="match status" value="1"/>
</dbReference>